<reference evidence="2 3" key="1">
    <citation type="submission" date="2024-06" db="EMBL/GenBank/DDBJ databases">
        <title>The Natural Products Discovery Center: Release of the First 8490 Sequenced Strains for Exploring Actinobacteria Biosynthetic Diversity.</title>
        <authorList>
            <person name="Kalkreuter E."/>
            <person name="Kautsar S.A."/>
            <person name="Yang D."/>
            <person name="Bader C.D."/>
            <person name="Teijaro C.N."/>
            <person name="Fluegel L."/>
            <person name="Davis C.M."/>
            <person name="Simpson J.R."/>
            <person name="Lauterbach L."/>
            <person name="Steele A.D."/>
            <person name="Gui C."/>
            <person name="Meng S."/>
            <person name="Li G."/>
            <person name="Viehrig K."/>
            <person name="Ye F."/>
            <person name="Su P."/>
            <person name="Kiefer A.F."/>
            <person name="Nichols A."/>
            <person name="Cepeda A.J."/>
            <person name="Yan W."/>
            <person name="Fan B."/>
            <person name="Jiang Y."/>
            <person name="Adhikari A."/>
            <person name="Zheng C.-J."/>
            <person name="Schuster L."/>
            <person name="Cowan T.M."/>
            <person name="Smanski M.J."/>
            <person name="Chevrette M.G."/>
            <person name="De Carvalho L.P.S."/>
            <person name="Shen B."/>
        </authorList>
    </citation>
    <scope>NUCLEOTIDE SEQUENCE [LARGE SCALE GENOMIC DNA]</scope>
    <source>
        <strain evidence="2 3">NPDC000234</strain>
    </source>
</reference>
<organism evidence="2 3">
    <name type="scientific">Streptomyces hyaluromycini</name>
    <dbReference type="NCBI Taxonomy" id="1377993"/>
    <lineage>
        <taxon>Bacteria</taxon>
        <taxon>Bacillati</taxon>
        <taxon>Actinomycetota</taxon>
        <taxon>Actinomycetes</taxon>
        <taxon>Kitasatosporales</taxon>
        <taxon>Streptomycetaceae</taxon>
        <taxon>Streptomyces</taxon>
    </lineage>
</organism>
<evidence type="ECO:0000313" key="2">
    <source>
        <dbReference type="EMBL" id="MER7179113.1"/>
    </source>
</evidence>
<comment type="caution">
    <text evidence="2">The sequence shown here is derived from an EMBL/GenBank/DDBJ whole genome shotgun (WGS) entry which is preliminary data.</text>
</comment>
<proteinExistence type="predicted"/>
<dbReference type="RefSeq" id="WP_350778029.1">
    <property type="nucleotide sequence ID" value="NZ_JBEPEK010000030.1"/>
</dbReference>
<keyword evidence="3" id="KW-1185">Reference proteome</keyword>
<protein>
    <submittedName>
        <fullName evidence="2">Uncharacterized protein</fullName>
    </submittedName>
</protein>
<name>A0ABV1WRS7_9ACTN</name>
<feature type="region of interest" description="Disordered" evidence="1">
    <location>
        <begin position="1"/>
        <end position="20"/>
    </location>
</feature>
<gene>
    <name evidence="2" type="ORF">ABT404_06465</name>
</gene>
<evidence type="ECO:0000256" key="1">
    <source>
        <dbReference type="SAM" id="MobiDB-lite"/>
    </source>
</evidence>
<dbReference type="Proteomes" id="UP001474181">
    <property type="component" value="Unassembled WGS sequence"/>
</dbReference>
<accession>A0ABV1WRS7</accession>
<feature type="compositionally biased region" description="Basic and acidic residues" evidence="1">
    <location>
        <begin position="1"/>
        <end position="13"/>
    </location>
</feature>
<dbReference type="EMBL" id="JBEPEK010000030">
    <property type="protein sequence ID" value="MER7179113.1"/>
    <property type="molecule type" value="Genomic_DNA"/>
</dbReference>
<sequence>MNTHPDRPSREDGGGSNDPEQLLDQLLAHHRTQLTNTVAEALDTDTGNAALAPLRRELFHGLKPLKLTAPIASPPAGSTTRSTAPLPAARLQEILTRLRDFRLIVERTCTGTDVPVDVCLRAQTVLTALQRLHAGLQAHNLAHGQVRVLFAHLREQSAHIGTAMLQRRTQLPRHTIEEWLRVTGSLRGIERTALSLFRDAGDNVATQG</sequence>
<evidence type="ECO:0000313" key="3">
    <source>
        <dbReference type="Proteomes" id="UP001474181"/>
    </source>
</evidence>